<dbReference type="Gene3D" id="3.40.1090.10">
    <property type="entry name" value="Cytosolic phospholipase A2 catalytic domain"/>
    <property type="match status" value="2"/>
</dbReference>
<keyword evidence="2 6" id="KW-0378">Hydrolase</keyword>
<dbReference type="Gene3D" id="2.40.160.50">
    <property type="entry name" value="membrane protein fhac: a member of the omp85/tpsb transporter family"/>
    <property type="match status" value="1"/>
</dbReference>
<dbReference type="CDD" id="cd07205">
    <property type="entry name" value="Pat_PNPLA6_PNPLA7_NTE1_like"/>
    <property type="match status" value="1"/>
</dbReference>
<evidence type="ECO:0000313" key="9">
    <source>
        <dbReference type="EMBL" id="GLR14872.1"/>
    </source>
</evidence>
<evidence type="ECO:0000256" key="2">
    <source>
        <dbReference type="ARBA" id="ARBA00022801"/>
    </source>
</evidence>
<evidence type="ECO:0000313" key="10">
    <source>
        <dbReference type="Proteomes" id="UP001156706"/>
    </source>
</evidence>
<protein>
    <submittedName>
        <fullName evidence="9">Patatin</fullName>
    </submittedName>
</protein>
<feature type="short sequence motif" description="GXSXG" evidence="6">
    <location>
        <begin position="60"/>
        <end position="64"/>
    </location>
</feature>
<keyword evidence="7" id="KW-0732">Signal</keyword>
<keyword evidence="3 6" id="KW-0442">Lipid degradation</keyword>
<comment type="caution">
    <text evidence="9">The sequence shown here is derived from an EMBL/GenBank/DDBJ whole genome shotgun (WGS) entry which is preliminary data.</text>
</comment>
<dbReference type="PANTHER" id="PTHR14226">
    <property type="entry name" value="NEUROPATHY TARGET ESTERASE/SWISS CHEESE D.MELANOGASTER"/>
    <property type="match status" value="1"/>
</dbReference>
<proteinExistence type="predicted"/>
<comment type="subcellular location">
    <subcellularLocation>
        <location evidence="1">Membrane</location>
    </subcellularLocation>
</comment>
<feature type="chain" id="PRO_5045356999" evidence="7">
    <location>
        <begin position="22"/>
        <end position="728"/>
    </location>
</feature>
<evidence type="ECO:0000256" key="5">
    <source>
        <dbReference type="ARBA" id="ARBA00023136"/>
    </source>
</evidence>
<evidence type="ECO:0000256" key="4">
    <source>
        <dbReference type="ARBA" id="ARBA00023098"/>
    </source>
</evidence>
<evidence type="ECO:0000256" key="6">
    <source>
        <dbReference type="PROSITE-ProRule" id="PRU01161"/>
    </source>
</evidence>
<feature type="short sequence motif" description="GXGXXG" evidence="6">
    <location>
        <begin position="33"/>
        <end position="38"/>
    </location>
</feature>
<dbReference type="InterPro" id="IPR000184">
    <property type="entry name" value="Bac_surfAg_D15"/>
</dbReference>
<keyword evidence="10" id="KW-1185">Reference proteome</keyword>
<dbReference type="InterPro" id="IPR016035">
    <property type="entry name" value="Acyl_Trfase/lysoPLipase"/>
</dbReference>
<feature type="signal peptide" evidence="7">
    <location>
        <begin position="1"/>
        <end position="21"/>
    </location>
</feature>
<dbReference type="RefSeq" id="WP_284197946.1">
    <property type="nucleotide sequence ID" value="NZ_BSOG01000006.1"/>
</dbReference>
<keyword evidence="4 6" id="KW-0443">Lipid metabolism</keyword>
<name>A0ABQ5YK22_9NEIS</name>
<evidence type="ECO:0000256" key="1">
    <source>
        <dbReference type="ARBA" id="ARBA00004370"/>
    </source>
</evidence>
<dbReference type="EMBL" id="BSOG01000006">
    <property type="protein sequence ID" value="GLR14872.1"/>
    <property type="molecule type" value="Genomic_DNA"/>
</dbReference>
<dbReference type="SUPFAM" id="SSF52151">
    <property type="entry name" value="FabD/lysophospholipase-like"/>
    <property type="match status" value="1"/>
</dbReference>
<feature type="active site" description="Proton acceptor" evidence="6">
    <location>
        <position position="208"/>
    </location>
</feature>
<feature type="domain" description="PNPLA" evidence="8">
    <location>
        <begin position="29"/>
        <end position="221"/>
    </location>
</feature>
<evidence type="ECO:0000259" key="8">
    <source>
        <dbReference type="PROSITE" id="PS51635"/>
    </source>
</evidence>
<keyword evidence="5" id="KW-0472">Membrane</keyword>
<sequence length="728" mass="80187">MRRLARNALISTLLAVGLAQAAERPRVALVLGGGGARGLAHVGVLKVLEEARVPVDCVVGTSMGALVGGIYASGRSAADVDATVRQIDWDDVLDDRPLRQQRSYRDKQDDWFNMMNLGLGVSDTGQLLFPKGAINTQKVDLLIRQLVNNATLPSFDGLPVPYRAVAADLETGDMVVLSRGDLAAAMRASMAVPGVFPPVERDTRVLVDGGIARNLPVDVARGLCGDVVIAVDVSSPLLTRKQTTDVLAISDQTVRALMQRNVDEQLKQLGTRDILITPQLGNLSPTAFADALDAVAAGEEAARLALPSLLAYRVDEAGWQQWRQQLAGRVYQPGPVRAVVVDSTRFVNPNVLKDALEVKTGEPLDVPAFHDKLGKVYASGDFEQIDYRMVRDGDGETVQLLPKEKPWGPGYLDLGLGLRTDFDDDAAFQLSAQYRRSWINARGAEWKTRLFLGQSRGLTTQFYQPLNRDGTFFAELQGRFSNDSFPIYFDGERLAEYRLAERGIKLDLGSLWGRWGEMRLGLEYSRKRLSRATGDPALGEGRGNEGGVHYSLVYDQLDSARYPREGSFAGLHLYSNLTKLGGEANYHKAQWTLKHAQRWGNWAAYLDTQYDYSREAEINALPRAGGLFKLSSYGIDELRAERIFRSQFRLSQDVTRLTPLLGTAGFWGFSLEAARIWQPLDTTLDSNRLLYSGTVFVGSDTRLGPAYFAVSYGDNKHGKVYLSINGGF</sequence>
<dbReference type="Proteomes" id="UP001156706">
    <property type="component" value="Unassembled WGS sequence"/>
</dbReference>
<evidence type="ECO:0000256" key="7">
    <source>
        <dbReference type="SAM" id="SignalP"/>
    </source>
</evidence>
<dbReference type="Pfam" id="PF01734">
    <property type="entry name" value="Patatin"/>
    <property type="match status" value="1"/>
</dbReference>
<dbReference type="InterPro" id="IPR002641">
    <property type="entry name" value="PNPLA_dom"/>
</dbReference>
<dbReference type="PANTHER" id="PTHR14226:SF29">
    <property type="entry name" value="NEUROPATHY TARGET ESTERASE SWS"/>
    <property type="match status" value="1"/>
</dbReference>
<reference evidence="10" key="1">
    <citation type="journal article" date="2019" name="Int. J. Syst. Evol. Microbiol.">
        <title>The Global Catalogue of Microorganisms (GCM) 10K type strain sequencing project: providing services to taxonomists for standard genome sequencing and annotation.</title>
        <authorList>
            <consortium name="The Broad Institute Genomics Platform"/>
            <consortium name="The Broad Institute Genome Sequencing Center for Infectious Disease"/>
            <person name="Wu L."/>
            <person name="Ma J."/>
        </authorList>
    </citation>
    <scope>NUCLEOTIDE SEQUENCE [LARGE SCALE GENOMIC DNA]</scope>
    <source>
        <strain evidence="10">NBRC 110044</strain>
    </source>
</reference>
<dbReference type="InterPro" id="IPR050301">
    <property type="entry name" value="NTE"/>
</dbReference>
<accession>A0ABQ5YK22</accession>
<evidence type="ECO:0000256" key="3">
    <source>
        <dbReference type="ARBA" id="ARBA00022963"/>
    </source>
</evidence>
<dbReference type="PROSITE" id="PS51635">
    <property type="entry name" value="PNPLA"/>
    <property type="match status" value="1"/>
</dbReference>
<feature type="short sequence motif" description="DGA/G" evidence="6">
    <location>
        <begin position="208"/>
        <end position="210"/>
    </location>
</feature>
<gene>
    <name evidence="9" type="primary">plpD</name>
    <name evidence="9" type="ORF">GCM10007907_36620</name>
</gene>
<organism evidence="9 10">
    <name type="scientific">Chitinimonas prasina</name>
    <dbReference type="NCBI Taxonomy" id="1434937"/>
    <lineage>
        <taxon>Bacteria</taxon>
        <taxon>Pseudomonadati</taxon>
        <taxon>Pseudomonadota</taxon>
        <taxon>Betaproteobacteria</taxon>
        <taxon>Neisseriales</taxon>
        <taxon>Chitinibacteraceae</taxon>
        <taxon>Chitinimonas</taxon>
    </lineage>
</organism>
<feature type="active site" description="Nucleophile" evidence="6">
    <location>
        <position position="62"/>
    </location>
</feature>
<dbReference type="Pfam" id="PF01103">
    <property type="entry name" value="Omp85"/>
    <property type="match status" value="1"/>
</dbReference>